<keyword evidence="5 6" id="KW-1015">Disulfide bond</keyword>
<feature type="transmembrane region" description="Helical" evidence="8">
    <location>
        <begin position="1443"/>
        <end position="1465"/>
    </location>
</feature>
<reference evidence="11" key="1">
    <citation type="submission" date="2021-02" db="EMBL/GenBank/DDBJ databases">
        <authorList>
            <person name="Nowell W R."/>
        </authorList>
    </citation>
    <scope>NUCLEOTIDE SEQUENCE</scope>
</reference>
<evidence type="ECO:0000256" key="2">
    <source>
        <dbReference type="ARBA" id="ARBA00022692"/>
    </source>
</evidence>
<feature type="transmembrane region" description="Helical" evidence="8">
    <location>
        <begin position="1227"/>
        <end position="1253"/>
    </location>
</feature>
<dbReference type="InterPro" id="IPR000276">
    <property type="entry name" value="GPCR_Rhodpsn"/>
</dbReference>
<dbReference type="PANTHER" id="PTHR22722">
    <property type="entry name" value="LOW-DENSITY LIPOPROTEIN RECEPTOR-RELATED PROTEIN 2-RELATED"/>
    <property type="match status" value="1"/>
</dbReference>
<evidence type="ECO:0000259" key="10">
    <source>
        <dbReference type="PROSITE" id="PS50262"/>
    </source>
</evidence>
<feature type="transmembrane region" description="Helical" evidence="8">
    <location>
        <begin position="1192"/>
        <end position="1215"/>
    </location>
</feature>
<evidence type="ECO:0000256" key="5">
    <source>
        <dbReference type="ARBA" id="ARBA00023157"/>
    </source>
</evidence>
<name>A0A814DWI4_ADIRI</name>
<dbReference type="SMART" id="SM00192">
    <property type="entry name" value="LDLa"/>
    <property type="match status" value="6"/>
</dbReference>
<keyword evidence="13" id="KW-1185">Reference proteome</keyword>
<evidence type="ECO:0000256" key="4">
    <source>
        <dbReference type="ARBA" id="ARBA00023136"/>
    </source>
</evidence>
<evidence type="ECO:0000256" key="6">
    <source>
        <dbReference type="PROSITE-ProRule" id="PRU00076"/>
    </source>
</evidence>
<dbReference type="PROSITE" id="PS00022">
    <property type="entry name" value="EGF_1"/>
    <property type="match status" value="4"/>
</dbReference>
<dbReference type="CDD" id="cd00112">
    <property type="entry name" value="LDLa"/>
    <property type="match status" value="2"/>
</dbReference>
<dbReference type="OrthoDB" id="9990982at2759"/>
<comment type="caution">
    <text evidence="11">The sequence shown here is derived from an EMBL/GenBank/DDBJ whole genome shotgun (WGS) entry which is preliminary data.</text>
</comment>
<dbReference type="GO" id="GO:0004930">
    <property type="term" value="F:G protein-coupled receptor activity"/>
    <property type="evidence" value="ECO:0007669"/>
    <property type="project" value="InterPro"/>
</dbReference>
<keyword evidence="6" id="KW-0245">EGF-like domain</keyword>
<dbReference type="CDD" id="cd00637">
    <property type="entry name" value="7tm_classA_rhodopsin-like"/>
    <property type="match status" value="1"/>
</dbReference>
<evidence type="ECO:0000256" key="3">
    <source>
        <dbReference type="ARBA" id="ARBA00022989"/>
    </source>
</evidence>
<evidence type="ECO:0008006" key="14">
    <source>
        <dbReference type="Google" id="ProtNLM"/>
    </source>
</evidence>
<evidence type="ECO:0000256" key="1">
    <source>
        <dbReference type="ARBA" id="ARBA00004370"/>
    </source>
</evidence>
<dbReference type="Proteomes" id="UP000663852">
    <property type="component" value="Unassembled WGS sequence"/>
</dbReference>
<dbReference type="EMBL" id="CAJNOR010000602">
    <property type="protein sequence ID" value="CAF0959222.1"/>
    <property type="molecule type" value="Genomic_DNA"/>
</dbReference>
<dbReference type="Gene3D" id="4.10.400.10">
    <property type="entry name" value="Low-density Lipoprotein Receptor"/>
    <property type="match status" value="2"/>
</dbReference>
<keyword evidence="4 8" id="KW-0472">Membrane</keyword>
<evidence type="ECO:0000313" key="12">
    <source>
        <dbReference type="EMBL" id="CAF1479756.1"/>
    </source>
</evidence>
<organism evidence="11 13">
    <name type="scientific">Adineta ricciae</name>
    <name type="common">Rotifer</name>
    <dbReference type="NCBI Taxonomy" id="249248"/>
    <lineage>
        <taxon>Eukaryota</taxon>
        <taxon>Metazoa</taxon>
        <taxon>Spiralia</taxon>
        <taxon>Gnathifera</taxon>
        <taxon>Rotifera</taxon>
        <taxon>Eurotatoria</taxon>
        <taxon>Bdelloidea</taxon>
        <taxon>Adinetida</taxon>
        <taxon>Adinetidae</taxon>
        <taxon>Adineta</taxon>
    </lineage>
</organism>
<dbReference type="InterPro" id="IPR002172">
    <property type="entry name" value="LDrepeatLR_classA_rpt"/>
</dbReference>
<keyword evidence="2 8" id="KW-0812">Transmembrane</keyword>
<dbReference type="GO" id="GO:0005886">
    <property type="term" value="C:plasma membrane"/>
    <property type="evidence" value="ECO:0007669"/>
    <property type="project" value="TreeGrafter"/>
</dbReference>
<evidence type="ECO:0000256" key="7">
    <source>
        <dbReference type="PROSITE-ProRule" id="PRU00124"/>
    </source>
</evidence>
<dbReference type="InterPro" id="IPR000742">
    <property type="entry name" value="EGF"/>
</dbReference>
<accession>A0A814DWI4</accession>
<feature type="disulfide bond" evidence="7">
    <location>
        <begin position="161"/>
        <end position="176"/>
    </location>
</feature>
<dbReference type="SUPFAM" id="SSF57424">
    <property type="entry name" value="LDL receptor-like module"/>
    <property type="match status" value="1"/>
</dbReference>
<dbReference type="PRINTS" id="PR00261">
    <property type="entry name" value="LDLRECEPTOR"/>
</dbReference>
<dbReference type="EMBL" id="CAJNOJ010000540">
    <property type="protein sequence ID" value="CAF1479756.1"/>
    <property type="molecule type" value="Genomic_DNA"/>
</dbReference>
<dbReference type="PROSITE" id="PS50068">
    <property type="entry name" value="LDLRA_2"/>
    <property type="match status" value="4"/>
</dbReference>
<dbReference type="PROSITE" id="PS50026">
    <property type="entry name" value="EGF_3"/>
    <property type="match status" value="1"/>
</dbReference>
<sequence>MFKLQGMLQHQVNMYDTAHGLDKYCLLYYVRKDIVDYEEPFILTHQRIPYCIRLLNESILDEDISIDNTIHNGLKYEIYLNNMDESSSFENDILFYNCSSPWFGPRCSFAFDLENDRSLDEVVLLHFYNKPMITNGSIITCYEHLKCTWTSLLCLDWREICDRKMDCLDGSDELHCWQLEINECSANEYRCHNGQCIPKEFFHDIQLNPDCLDRTDESIRNDDYPDFCSRDPSFRCEEHTCRPGKTEYPCGDGQCTAEMDTRFGAGCQNGRHNPLLNNLCSYAMACLMHMDVPWCDGFCTDTNCTLKHCPDVYEFPLGPILFGHVRLMFQNAEREIESSEVLLPNYVCYNENLCRDFLPFTVQFNGSTCRYFHQLGFDETSYSDPEDLVRDIKERFRPCLVTSISETNCHHSVMYRCFNSTKCISKYRLVDGINDCPFDDDETFNQDCSFDDSLYRFECFRDGKRKCLAPLIIGDGKRDCERAEDERNENDGTIESHISFQTICDGKTELSPLLIDGRYETDETHCEDWPCNNTYTRCDRFWLCKNGTDEINCPSSLCPENQYDCVLFNDTSKLTCISASKINDGTIDCLGASDERNICLRKTPLLVMYYFHCSIDSKCIHYNGLCDRNATCSQGDDEKFCRNYGSRRNPLCSSNVINRTDVENFLCHSLDGPVLPRIVYFKLQNRPNYLLELTADREPRKLQSDSFDGWQCNRGLSVYKRMSSNQSELHCLCPPAYYGDRCQYQNQRVSLTIQIQAVSDWRTTFVLVMRLIDDEQKLESYDFIEYLPIRDCQTKYNSYLLYSSRPKDLLRNYSVQIDVFNKLTLTHRSSWLFPVKFSFLPVYRLSVLLTIPIFNSNPRHTVVHGRCFYYINQPNSTFCLCDFGWSGSHCSIEQKCSCAKPSLCINGSICVCPLDRYGARCYLRRSPCNSCSNNGQCVLDDSRYSLSKHRSTCLCLKEYFGDHCEHRQTQIDVSFDDHLQLPFSLIIHLITVQNQAKHIRTSLMRKIGINQELISFYTSITFNIALAEFDQNYYLILLRDRAFFSTILSAKIRQSHRCKSLTELFNQTFINQHLLKRIKFYHRPCQNQRDLICFYDSVHICLCDVNRNANCFEFNHHMAYNCHIGNLCENEGLCYYDNSSCPTTPICVCPDCYYGSRCQFSTRGTSLSLDTILGYHIQPSVRMSQQSAAVKLSMGITCILFCFGLVNSLFSLLTFRTKPCHDVGCGLYLFSSSIVSMVLTIVLAMKYVHLLILQMKLIGNRRFEYMQCLVTDFLLRVLVSSNDWLIGCVAIERSLNIYKGVHFNKNRSRQVAKRAISLVFLLTVLTHMHDPWHRHTIDDEEDQRSLCLCQYSRPLQIYDWIINIIHFAFPFLINFISALMIIIISARNRSNIQRKKPRKTVLHEQFQQHKHLLISPIVLILLAVPRLIISFVSKCMKSAREPWLYLIGYYISFIPSMLNFVIFVLPSNTYRTQFDHSIRNLWRS</sequence>
<feature type="disulfide bond" evidence="7">
    <location>
        <begin position="626"/>
        <end position="641"/>
    </location>
</feature>
<dbReference type="Gene3D" id="2.10.25.10">
    <property type="entry name" value="Laminin"/>
    <property type="match status" value="1"/>
</dbReference>
<evidence type="ECO:0000313" key="11">
    <source>
        <dbReference type="EMBL" id="CAF0959222.1"/>
    </source>
</evidence>
<feature type="disulfide bond" evidence="6">
    <location>
        <begin position="955"/>
        <end position="964"/>
    </location>
</feature>
<comment type="caution">
    <text evidence="6">Lacks conserved residue(s) required for the propagation of feature annotation.</text>
</comment>
<dbReference type="Gene3D" id="1.20.1070.10">
    <property type="entry name" value="Rhodopsin 7-helix transmembrane proteins"/>
    <property type="match status" value="1"/>
</dbReference>
<evidence type="ECO:0000259" key="9">
    <source>
        <dbReference type="PROSITE" id="PS50026"/>
    </source>
</evidence>
<feature type="transmembrane region" description="Helical" evidence="8">
    <location>
        <begin position="1412"/>
        <end position="1431"/>
    </location>
</feature>
<dbReference type="PROSITE" id="PS50262">
    <property type="entry name" value="G_PROTEIN_RECEP_F1_2"/>
    <property type="match status" value="1"/>
</dbReference>
<dbReference type="Pfam" id="PF00001">
    <property type="entry name" value="7tm_1"/>
    <property type="match status" value="1"/>
</dbReference>
<dbReference type="PROSITE" id="PS01186">
    <property type="entry name" value="EGF_2"/>
    <property type="match status" value="1"/>
</dbReference>
<feature type="domain" description="G-protein coupled receptors family 1 profile" evidence="10">
    <location>
        <begin position="1206"/>
        <end position="1463"/>
    </location>
</feature>
<proteinExistence type="predicted"/>
<dbReference type="SUPFAM" id="SSF81321">
    <property type="entry name" value="Family A G protein-coupled receptor-like"/>
    <property type="match status" value="1"/>
</dbReference>
<dbReference type="InterPro" id="IPR017452">
    <property type="entry name" value="GPCR_Rhodpsn_7TM"/>
</dbReference>
<dbReference type="InterPro" id="IPR051221">
    <property type="entry name" value="LDLR-related"/>
</dbReference>
<protein>
    <recommendedName>
        <fullName evidence="14">G-protein coupled receptors family 1 profile domain-containing protein</fullName>
    </recommendedName>
</protein>
<feature type="disulfide bond" evidence="7">
    <location>
        <begin position="184"/>
        <end position="196"/>
    </location>
</feature>
<feature type="transmembrane region" description="Helical" evidence="8">
    <location>
        <begin position="1360"/>
        <end position="1386"/>
    </location>
</feature>
<feature type="domain" description="EGF-like" evidence="9">
    <location>
        <begin position="924"/>
        <end position="965"/>
    </location>
</feature>
<evidence type="ECO:0000256" key="8">
    <source>
        <dbReference type="SAM" id="Phobius"/>
    </source>
</evidence>
<dbReference type="Proteomes" id="UP000663828">
    <property type="component" value="Unassembled WGS sequence"/>
</dbReference>
<dbReference type="InterPro" id="IPR036055">
    <property type="entry name" value="LDL_receptor-like_sf"/>
</dbReference>
<dbReference type="GO" id="GO:0043235">
    <property type="term" value="C:receptor complex"/>
    <property type="evidence" value="ECO:0007669"/>
    <property type="project" value="TreeGrafter"/>
</dbReference>
<gene>
    <name evidence="12" type="ORF">EDS130_LOCUS41362</name>
    <name evidence="11" type="ORF">XAT740_LOCUS11087</name>
</gene>
<comment type="subcellular location">
    <subcellularLocation>
        <location evidence="1">Membrane</location>
    </subcellularLocation>
</comment>
<evidence type="ECO:0000313" key="13">
    <source>
        <dbReference type="Proteomes" id="UP000663828"/>
    </source>
</evidence>
<keyword evidence="3 8" id="KW-1133">Transmembrane helix</keyword>
<dbReference type="SMART" id="SM00181">
    <property type="entry name" value="EGF"/>
    <property type="match status" value="4"/>
</dbReference>